<evidence type="ECO:0000256" key="1">
    <source>
        <dbReference type="SAM" id="Phobius"/>
    </source>
</evidence>
<feature type="transmembrane region" description="Helical" evidence="1">
    <location>
        <begin position="39"/>
        <end position="59"/>
    </location>
</feature>
<proteinExistence type="predicted"/>
<dbReference type="InterPro" id="IPR031621">
    <property type="entry name" value="HisKA_7TM"/>
</dbReference>
<evidence type="ECO:0000313" key="4">
    <source>
        <dbReference type="EMBL" id="BBI30911.1"/>
    </source>
</evidence>
<dbReference type="Gene3D" id="3.30.70.270">
    <property type="match status" value="1"/>
</dbReference>
<organism evidence="4 5">
    <name type="scientific">Cohnella abietis</name>
    <dbReference type="NCBI Taxonomy" id="2507935"/>
    <lineage>
        <taxon>Bacteria</taxon>
        <taxon>Bacillati</taxon>
        <taxon>Bacillota</taxon>
        <taxon>Bacilli</taxon>
        <taxon>Bacillales</taxon>
        <taxon>Paenibacillaceae</taxon>
        <taxon>Cohnella</taxon>
    </lineage>
</organism>
<dbReference type="KEGG" id="cohn:KCTCHS21_03100"/>
<dbReference type="Proteomes" id="UP000289856">
    <property type="component" value="Chromosome"/>
</dbReference>
<feature type="transmembrane region" description="Helical" evidence="1">
    <location>
        <begin position="71"/>
        <end position="91"/>
    </location>
</feature>
<keyword evidence="1" id="KW-1133">Transmembrane helix</keyword>
<evidence type="ECO:0000259" key="3">
    <source>
        <dbReference type="PROSITE" id="PS50887"/>
    </source>
</evidence>
<sequence>MVSQTTMYITLVGLSGAFNLFFCYYVFSRRSEIPAYRTYILYTLVLSIYSFGYAFELASDTIEQVKVWTRIEYIGIATFAPLGLVIIHQYLGREISGFIKIPLFFIPAITFIMVITSDYHDLFYKVFEFKEGVSPHILYIEIGKWYIVQDTYMFCCTVAGILLLLSRWKQTQRAYRLQLITLICGLLIPMIAGFSYRFGVTPTGLDPVPISLCITSALYIWATMSTKMLTVIPIAKETIFDSMEEGFIVLDLSDRLIDYNRAVSRMIPALNPCTIGKNLYQSWAELTSAPVPFNHHLDQNIEEFNWADGASKEVYEVRSSAMRNRNGVVVGKLLMFINVTELKRLQQELEQRAHYDGLTQIFNRSEFIHRGRELLERSRVNQNPFSVILLDIDYFKRVNDNFGHETGDKLLIHVAAICQAMLPEGGLFARYGGEEFVLALSSPLREASELSERLRATLENTPLNTSKGTVGVTSSFGVVEATHRLDETLEVLLRKADEALYRAKREGRNRISIANSP</sequence>
<dbReference type="Pfam" id="PF16927">
    <property type="entry name" value="HisKA_7TM"/>
    <property type="match status" value="1"/>
</dbReference>
<dbReference type="Gene3D" id="3.30.450.20">
    <property type="entry name" value="PAS domain"/>
    <property type="match status" value="1"/>
</dbReference>
<feature type="transmembrane region" description="Helical" evidence="1">
    <location>
        <begin position="98"/>
        <end position="116"/>
    </location>
</feature>
<dbReference type="EMBL" id="AP019400">
    <property type="protein sequence ID" value="BBI30911.1"/>
    <property type="molecule type" value="Genomic_DNA"/>
</dbReference>
<accession>A0A3T1CYM7</accession>
<reference evidence="4 5" key="1">
    <citation type="submission" date="2019-01" db="EMBL/GenBank/DDBJ databases">
        <title>Complete genome sequence of Cohnella hallensis HS21 isolated from Korean fir (Abies koreana) rhizospheric soil.</title>
        <authorList>
            <person name="Jiang L."/>
            <person name="Kang S.W."/>
            <person name="Kim S."/>
            <person name="Jung J."/>
            <person name="Kim C.Y."/>
            <person name="Kim D.H."/>
            <person name="Kim S.W."/>
            <person name="Lee J."/>
        </authorList>
    </citation>
    <scope>NUCLEOTIDE SEQUENCE [LARGE SCALE GENOMIC DNA]</scope>
    <source>
        <strain evidence="4 5">HS21</strain>
    </source>
</reference>
<feature type="transmembrane region" description="Helical" evidence="1">
    <location>
        <begin position="145"/>
        <end position="165"/>
    </location>
</feature>
<feature type="domain" description="GGDEF" evidence="3">
    <location>
        <begin position="383"/>
        <end position="516"/>
    </location>
</feature>
<dbReference type="SMART" id="SM00267">
    <property type="entry name" value="GGDEF"/>
    <property type="match status" value="1"/>
</dbReference>
<dbReference type="InterPro" id="IPR035965">
    <property type="entry name" value="PAS-like_dom_sf"/>
</dbReference>
<name>A0A3T1CYM7_9BACL</name>
<dbReference type="Pfam" id="PF00990">
    <property type="entry name" value="GGDEF"/>
    <property type="match status" value="1"/>
</dbReference>
<evidence type="ECO:0000259" key="2">
    <source>
        <dbReference type="PROSITE" id="PS50113"/>
    </source>
</evidence>
<dbReference type="SUPFAM" id="SSF55073">
    <property type="entry name" value="Nucleotide cyclase"/>
    <property type="match status" value="1"/>
</dbReference>
<dbReference type="SUPFAM" id="SSF55785">
    <property type="entry name" value="PYP-like sensor domain (PAS domain)"/>
    <property type="match status" value="1"/>
</dbReference>
<evidence type="ECO:0000313" key="5">
    <source>
        <dbReference type="Proteomes" id="UP000289856"/>
    </source>
</evidence>
<dbReference type="PROSITE" id="PS50887">
    <property type="entry name" value="GGDEF"/>
    <property type="match status" value="1"/>
</dbReference>
<feature type="transmembrane region" description="Helical" evidence="1">
    <location>
        <begin position="177"/>
        <end position="196"/>
    </location>
</feature>
<gene>
    <name evidence="4" type="ORF">KCTCHS21_03100</name>
</gene>
<dbReference type="PANTHER" id="PTHR45138:SF9">
    <property type="entry name" value="DIGUANYLATE CYCLASE DGCM-RELATED"/>
    <property type="match status" value="1"/>
</dbReference>
<keyword evidence="1" id="KW-0812">Transmembrane</keyword>
<dbReference type="FunFam" id="3.30.70.270:FF:000001">
    <property type="entry name" value="Diguanylate cyclase domain protein"/>
    <property type="match status" value="1"/>
</dbReference>
<dbReference type="PANTHER" id="PTHR45138">
    <property type="entry name" value="REGULATORY COMPONENTS OF SENSORY TRANSDUCTION SYSTEM"/>
    <property type="match status" value="1"/>
</dbReference>
<dbReference type="InterPro" id="IPR029787">
    <property type="entry name" value="Nucleotide_cyclase"/>
</dbReference>
<keyword evidence="5" id="KW-1185">Reference proteome</keyword>
<dbReference type="NCBIfam" id="TIGR00254">
    <property type="entry name" value="GGDEF"/>
    <property type="match status" value="1"/>
</dbReference>
<protein>
    <submittedName>
        <fullName evidence="4">GGDEF domain-containing protein</fullName>
    </submittedName>
</protein>
<dbReference type="PROSITE" id="PS50113">
    <property type="entry name" value="PAC"/>
    <property type="match status" value="1"/>
</dbReference>
<dbReference type="InterPro" id="IPR000160">
    <property type="entry name" value="GGDEF_dom"/>
</dbReference>
<dbReference type="RefSeq" id="WP_232058028.1">
    <property type="nucleotide sequence ID" value="NZ_AP019400.1"/>
</dbReference>
<feature type="domain" description="PAC" evidence="2">
    <location>
        <begin position="295"/>
        <end position="351"/>
    </location>
</feature>
<feature type="transmembrane region" description="Helical" evidence="1">
    <location>
        <begin position="6"/>
        <end position="27"/>
    </location>
</feature>
<dbReference type="CDD" id="cd01949">
    <property type="entry name" value="GGDEF"/>
    <property type="match status" value="1"/>
</dbReference>
<dbReference type="InterPro" id="IPR043128">
    <property type="entry name" value="Rev_trsase/Diguanyl_cyclase"/>
</dbReference>
<dbReference type="InterPro" id="IPR050469">
    <property type="entry name" value="Diguanylate_Cyclase"/>
</dbReference>
<keyword evidence="1" id="KW-0472">Membrane</keyword>
<dbReference type="InterPro" id="IPR000700">
    <property type="entry name" value="PAS-assoc_C"/>
</dbReference>
<dbReference type="AlphaFoldDB" id="A0A3T1CYM7"/>
<dbReference type="GO" id="GO:0052621">
    <property type="term" value="F:diguanylate cyclase activity"/>
    <property type="evidence" value="ECO:0007669"/>
    <property type="project" value="TreeGrafter"/>
</dbReference>